<sequence length="375" mass="40783">MTASYEGVAKLGFGAMRLPLADPDDVTAIDIEQLKAMMDEFIAKGGTYVDTAFVYHNGASETALREALVERYPRDAYTLATKCLAWACPTKEEAQACLPTSLERLGVDYIDYYLLHNLGGARTAKFDEYDMWNYVAKAKADGLVRHVGFSMHDGPETLEEILTAHPEVDFVQLQVNYLDWDDPVTQSARCMEVAAAHGVPVIIMEPVRGGRLANLPERGAEVLAAADPDASQASWAYRFCLDLPGVLTVLAGASTLDQMRDNMATFQSHAPLTEAERGAIDGAIAALRSVDLIPCTNCGYCVKDCPEGVKIPIAMNLLNLEKTCEDNEFVKGLYSWQAAEGPASKCIQCGTCEAMCPQSIGIIDHLAEAVEHFEG</sequence>
<dbReference type="SUPFAM" id="SSF51430">
    <property type="entry name" value="NAD(P)-linked oxidoreductase"/>
    <property type="match status" value="1"/>
</dbReference>
<accession>A0A6F8SJX7</accession>
<dbReference type="PANTHER" id="PTHR43312:SF2">
    <property type="entry name" value="OXIDOREDUCTASE"/>
    <property type="match status" value="1"/>
</dbReference>
<dbReference type="InterPro" id="IPR036812">
    <property type="entry name" value="NAD(P)_OxRdtase_dom_sf"/>
</dbReference>
<evidence type="ECO:0000256" key="1">
    <source>
        <dbReference type="ARBA" id="ARBA00022723"/>
    </source>
</evidence>
<dbReference type="GO" id="GO:0051536">
    <property type="term" value="F:iron-sulfur cluster binding"/>
    <property type="evidence" value="ECO:0007669"/>
    <property type="project" value="UniProtKB-KW"/>
</dbReference>
<evidence type="ECO:0000259" key="4">
    <source>
        <dbReference type="PROSITE" id="PS51379"/>
    </source>
</evidence>
<dbReference type="CDD" id="cd19096">
    <property type="entry name" value="AKR_Fe-S_oxidoreductase"/>
    <property type="match status" value="1"/>
</dbReference>
<keyword evidence="2" id="KW-0408">Iron</keyword>
<keyword evidence="1" id="KW-0479">Metal-binding</keyword>
<dbReference type="Gene3D" id="3.30.70.20">
    <property type="match status" value="1"/>
</dbReference>
<dbReference type="Proteomes" id="UP000501727">
    <property type="component" value="Chromosome"/>
</dbReference>
<dbReference type="InterPro" id="IPR017896">
    <property type="entry name" value="4Fe4S_Fe-S-bd"/>
</dbReference>
<dbReference type="GO" id="GO:0046872">
    <property type="term" value="F:metal ion binding"/>
    <property type="evidence" value="ECO:0007669"/>
    <property type="project" value="UniProtKB-KW"/>
</dbReference>
<dbReference type="Gene3D" id="3.20.20.100">
    <property type="entry name" value="NADP-dependent oxidoreductase domain"/>
    <property type="match status" value="1"/>
</dbReference>
<dbReference type="PANTHER" id="PTHR43312">
    <property type="entry name" value="D-THREO-ALDOSE 1-DEHYDROGENASE"/>
    <property type="match status" value="1"/>
</dbReference>
<keyword evidence="6" id="KW-1185">Reference proteome</keyword>
<dbReference type="KEGG" id="ahat:ADCFC_07130"/>
<dbReference type="InterPro" id="IPR053135">
    <property type="entry name" value="AKR2_Oxidoreductase"/>
</dbReference>
<organism evidence="5 6">
    <name type="scientific">Adlercreutzia hattorii</name>
    <dbReference type="NCBI Taxonomy" id="2707299"/>
    <lineage>
        <taxon>Bacteria</taxon>
        <taxon>Bacillati</taxon>
        <taxon>Actinomycetota</taxon>
        <taxon>Coriobacteriia</taxon>
        <taxon>Eggerthellales</taxon>
        <taxon>Eggerthellaceae</taxon>
        <taxon>Adlercreutzia</taxon>
    </lineage>
</organism>
<dbReference type="RefSeq" id="WP_157012017.1">
    <property type="nucleotide sequence ID" value="NZ_AP022829.1"/>
</dbReference>
<evidence type="ECO:0000256" key="2">
    <source>
        <dbReference type="ARBA" id="ARBA00023004"/>
    </source>
</evidence>
<name>A0A6F8SJX7_9ACTN</name>
<dbReference type="SUPFAM" id="SSF46548">
    <property type="entry name" value="alpha-helical ferredoxin"/>
    <property type="match status" value="1"/>
</dbReference>
<evidence type="ECO:0000313" key="6">
    <source>
        <dbReference type="Proteomes" id="UP000501727"/>
    </source>
</evidence>
<evidence type="ECO:0000313" key="5">
    <source>
        <dbReference type="EMBL" id="BCA88094.1"/>
    </source>
</evidence>
<evidence type="ECO:0000256" key="3">
    <source>
        <dbReference type="ARBA" id="ARBA00023014"/>
    </source>
</evidence>
<protein>
    <submittedName>
        <fullName evidence="5">Oxidoreductase</fullName>
    </submittedName>
</protein>
<gene>
    <name evidence="5" type="ORF">ADCFC_05920</name>
</gene>
<dbReference type="EMBL" id="AP022829">
    <property type="protein sequence ID" value="BCA88094.1"/>
    <property type="molecule type" value="Genomic_DNA"/>
</dbReference>
<reference evidence="6" key="1">
    <citation type="journal article" date="2020" name="Microbiol. Resour. Announc.">
        <title>Complete Genome Sequence of Adlercreutzia sp. Strain 8CFCBH1, a Potent Producer of Equol, Isolated from Healthy Japanese Feces.</title>
        <authorList>
            <person name="Ogata Y."/>
            <person name="Sakamoto M."/>
            <person name="Ohkuma M."/>
            <person name="Hattori M."/>
            <person name="Suda W."/>
        </authorList>
    </citation>
    <scope>NUCLEOTIDE SEQUENCE [LARGE SCALE GENOMIC DNA]</scope>
    <source>
        <strain evidence="6">8CFCBH1</strain>
    </source>
</reference>
<dbReference type="PROSITE" id="PS00198">
    <property type="entry name" value="4FE4S_FER_1"/>
    <property type="match status" value="1"/>
</dbReference>
<dbReference type="Pfam" id="PF13187">
    <property type="entry name" value="Fer4_9"/>
    <property type="match status" value="1"/>
</dbReference>
<proteinExistence type="predicted"/>
<keyword evidence="3" id="KW-0411">Iron-sulfur</keyword>
<dbReference type="InterPro" id="IPR017900">
    <property type="entry name" value="4Fe4S_Fe_S_CS"/>
</dbReference>
<feature type="domain" description="4Fe-4S ferredoxin-type" evidence="4">
    <location>
        <begin position="286"/>
        <end position="315"/>
    </location>
</feature>
<feature type="domain" description="4Fe-4S ferredoxin-type" evidence="4">
    <location>
        <begin position="336"/>
        <end position="365"/>
    </location>
</feature>
<dbReference type="PROSITE" id="PS51379">
    <property type="entry name" value="4FE4S_FER_2"/>
    <property type="match status" value="2"/>
</dbReference>
<dbReference type="Pfam" id="PF00248">
    <property type="entry name" value="Aldo_ket_red"/>
    <property type="match status" value="1"/>
</dbReference>
<reference evidence="6" key="2">
    <citation type="submission" date="2020-03" db="EMBL/GenBank/DDBJ databases">
        <title>Complete Genome Sequence of Adlercreutzia sp. strain 8CFCBH1 Producing Equol, Isolated from Healthy Japanese Feces.</title>
        <authorList>
            <person name="Ogata Y."/>
            <person name="Sakamoto M."/>
            <person name="Ohkuma M."/>
            <person name="Hattori M."/>
            <person name="Suda W."/>
        </authorList>
    </citation>
    <scope>NUCLEOTIDE SEQUENCE [LARGE SCALE GENOMIC DNA]</scope>
    <source>
        <strain evidence="6">8CFCBH1</strain>
    </source>
</reference>
<dbReference type="InterPro" id="IPR023210">
    <property type="entry name" value="NADP_OxRdtase_dom"/>
</dbReference>
<dbReference type="AlphaFoldDB" id="A0A6F8SJX7"/>